<keyword evidence="3" id="KW-1185">Reference proteome</keyword>
<dbReference type="EMBL" id="PXWF02000114">
    <property type="protein sequence ID" value="PWF49115.1"/>
    <property type="molecule type" value="Genomic_DNA"/>
</dbReference>
<reference evidence="2 3" key="1">
    <citation type="submission" date="2018-04" db="EMBL/GenBank/DDBJ databases">
        <title>Massilia violaceinigra sp. nov., a novel purple-pigmented bacterium isolated from Tianshan glacier, Xinjiang, China.</title>
        <authorList>
            <person name="Wang H."/>
        </authorList>
    </citation>
    <scope>NUCLEOTIDE SEQUENCE [LARGE SCALE GENOMIC DNA]</scope>
    <source>
        <strain evidence="2 3">B448-2</strain>
    </source>
</reference>
<accession>A0A2U2HNX3</accession>
<sequence>MPNEDIADAKPAPAPAPAPVHYGAVGPAGATAPARKNARAQTRRLQAAKLLRSKWTATVPLNKEKHFIVTALVSPDVPGGLVDAVTIEAVLTGRSFTLRWRELNDAAQWLQGWR</sequence>
<comment type="caution">
    <text evidence="2">The sequence shown here is derived from an EMBL/GenBank/DDBJ whole genome shotgun (WGS) entry which is preliminary data.</text>
</comment>
<dbReference type="InterPro" id="IPR012663">
    <property type="entry name" value="CHP02450_Tryp"/>
</dbReference>
<dbReference type="AlphaFoldDB" id="A0A2U2HNX3"/>
<feature type="compositionally biased region" description="Low complexity" evidence="1">
    <location>
        <begin position="19"/>
        <end position="34"/>
    </location>
</feature>
<protein>
    <submittedName>
        <fullName evidence="2">TIGR02450 family Trp-rich protein</fullName>
    </submittedName>
</protein>
<evidence type="ECO:0000256" key="1">
    <source>
        <dbReference type="SAM" id="MobiDB-lite"/>
    </source>
</evidence>
<dbReference type="Proteomes" id="UP000241421">
    <property type="component" value="Unassembled WGS sequence"/>
</dbReference>
<feature type="region of interest" description="Disordered" evidence="1">
    <location>
        <begin position="1"/>
        <end position="43"/>
    </location>
</feature>
<name>A0A2U2HNX3_9BURK</name>
<dbReference type="Pfam" id="PF09493">
    <property type="entry name" value="DUF2389"/>
    <property type="match status" value="1"/>
</dbReference>
<evidence type="ECO:0000313" key="2">
    <source>
        <dbReference type="EMBL" id="PWF49115.1"/>
    </source>
</evidence>
<proteinExistence type="predicted"/>
<organism evidence="2 3">
    <name type="scientific">Massilia glaciei</name>
    <dbReference type="NCBI Taxonomy" id="1524097"/>
    <lineage>
        <taxon>Bacteria</taxon>
        <taxon>Pseudomonadati</taxon>
        <taxon>Pseudomonadota</taxon>
        <taxon>Betaproteobacteria</taxon>
        <taxon>Burkholderiales</taxon>
        <taxon>Oxalobacteraceae</taxon>
        <taxon>Telluria group</taxon>
        <taxon>Massilia</taxon>
    </lineage>
</organism>
<dbReference type="RefSeq" id="WP_106756966.1">
    <property type="nucleotide sequence ID" value="NZ_PXWF02000114.1"/>
</dbReference>
<dbReference type="NCBIfam" id="TIGR02450">
    <property type="entry name" value="TIGR02450 family Trp-rich protein"/>
    <property type="match status" value="1"/>
</dbReference>
<gene>
    <name evidence="2" type="ORF">C7C56_008280</name>
</gene>
<evidence type="ECO:0000313" key="3">
    <source>
        <dbReference type="Proteomes" id="UP000241421"/>
    </source>
</evidence>
<dbReference type="OrthoDB" id="5592973at2"/>